<evidence type="ECO:0000259" key="11">
    <source>
        <dbReference type="PROSITE" id="PS51986"/>
    </source>
</evidence>
<dbReference type="InterPro" id="IPR014746">
    <property type="entry name" value="Gln_synth/guanido_kin_cat_dom"/>
</dbReference>
<keyword evidence="6" id="KW-0547">Nucleotide-binding</keyword>
<dbReference type="GO" id="GO:0005737">
    <property type="term" value="C:cytoplasm"/>
    <property type="evidence" value="ECO:0007669"/>
    <property type="project" value="UniProtKB-SubCell"/>
</dbReference>
<dbReference type="InterPro" id="IPR027302">
    <property type="entry name" value="Gln_synth_N_conserv_site"/>
</dbReference>
<evidence type="ECO:0000256" key="9">
    <source>
        <dbReference type="PROSITE-ProRule" id="PRU01330"/>
    </source>
</evidence>
<dbReference type="InterPro" id="IPR050292">
    <property type="entry name" value="Glutamine_Synthetase"/>
</dbReference>
<evidence type="ECO:0000256" key="8">
    <source>
        <dbReference type="ARBA" id="ARBA00049436"/>
    </source>
</evidence>
<dbReference type="EMBL" id="CCKQ01008966">
    <property type="protein sequence ID" value="CDW80435.1"/>
    <property type="molecule type" value="Genomic_DNA"/>
</dbReference>
<dbReference type="Gene3D" id="3.10.20.70">
    <property type="entry name" value="Glutamine synthetase, N-terminal domain"/>
    <property type="match status" value="1"/>
</dbReference>
<sequence>MIVDKSQLFGFYRDITSLDQGEHTILEYVWIDGTGISMRSKARVLKKIVTCLEDIPEWNYDGSSCQQAKTLASEIILKPVAMYRDPFRLANNLLVLCETYIWKDGRYEELAPANTNFRHFARPIFESGKIEKPWFGIEQEYSLLENDTKFVKQPLGWPRGGFPQSQGPYYCSVGATYCFGRAISDAMIKASIYSGLNISGTNSEVKPSQWEYQIGPCEGIDIADQIWMSRYIIHRIAEDFNVSVSFEPKLFKDWNGAGCHTNYSTEKMRMGEGGLEYVYDIINKLATRHIQHIEFYGDNSKRLTGHHETSSKDTFTFGIGDRSASVRIPTTTAQKKLGYIEDRRPASDMDPYMVCAMIVDTTLLEKSNVESLIQHYRKWRQEVWE</sequence>
<dbReference type="PROSITE" id="PS51986">
    <property type="entry name" value="GS_BETA_GRASP"/>
    <property type="match status" value="1"/>
</dbReference>
<name>A0A078AE06_STYLE</name>
<feature type="domain" description="GS beta-grasp" evidence="11">
    <location>
        <begin position="24"/>
        <end position="105"/>
    </location>
</feature>
<keyword evidence="14" id="KW-1185">Reference proteome</keyword>
<comment type="subcellular location">
    <subcellularLocation>
        <location evidence="1">Cytoplasm</location>
    </subcellularLocation>
</comment>
<evidence type="ECO:0000256" key="3">
    <source>
        <dbReference type="ARBA" id="ARBA00012937"/>
    </source>
</evidence>
<dbReference type="OMA" id="NRHRCLE"/>
<dbReference type="InterPro" id="IPR036651">
    <property type="entry name" value="Gln_synt_N_sf"/>
</dbReference>
<protein>
    <recommendedName>
        <fullName evidence="3">glutamine synthetase</fullName>
        <ecNumber evidence="3">6.3.1.2</ecNumber>
    </recommendedName>
</protein>
<dbReference type="SUPFAM" id="SSF55931">
    <property type="entry name" value="Glutamine synthetase/guanido kinase"/>
    <property type="match status" value="1"/>
</dbReference>
<evidence type="ECO:0000256" key="6">
    <source>
        <dbReference type="ARBA" id="ARBA00022741"/>
    </source>
</evidence>
<evidence type="ECO:0000259" key="12">
    <source>
        <dbReference type="PROSITE" id="PS51987"/>
    </source>
</evidence>
<evidence type="ECO:0000256" key="1">
    <source>
        <dbReference type="ARBA" id="ARBA00004496"/>
    </source>
</evidence>
<dbReference type="InParanoid" id="A0A078AE06"/>
<evidence type="ECO:0000313" key="13">
    <source>
        <dbReference type="EMBL" id="CDW80435.1"/>
    </source>
</evidence>
<dbReference type="SMART" id="SM01230">
    <property type="entry name" value="Gln-synt_C"/>
    <property type="match status" value="1"/>
</dbReference>
<accession>A0A078AE06</accession>
<dbReference type="Gene3D" id="3.30.590.10">
    <property type="entry name" value="Glutamine synthetase/guanido kinase, catalytic domain"/>
    <property type="match status" value="1"/>
</dbReference>
<organism evidence="13 14">
    <name type="scientific">Stylonychia lemnae</name>
    <name type="common">Ciliate</name>
    <dbReference type="NCBI Taxonomy" id="5949"/>
    <lineage>
        <taxon>Eukaryota</taxon>
        <taxon>Sar</taxon>
        <taxon>Alveolata</taxon>
        <taxon>Ciliophora</taxon>
        <taxon>Intramacronucleata</taxon>
        <taxon>Spirotrichea</taxon>
        <taxon>Stichotrichia</taxon>
        <taxon>Sporadotrichida</taxon>
        <taxon>Oxytrichidae</taxon>
        <taxon>Stylonychinae</taxon>
        <taxon>Stylonychia</taxon>
    </lineage>
</organism>
<evidence type="ECO:0000313" key="14">
    <source>
        <dbReference type="Proteomes" id="UP000039865"/>
    </source>
</evidence>
<dbReference type="SUPFAM" id="SSF54368">
    <property type="entry name" value="Glutamine synthetase, N-terminal domain"/>
    <property type="match status" value="1"/>
</dbReference>
<dbReference type="InterPro" id="IPR008146">
    <property type="entry name" value="Gln_synth_cat_dom"/>
</dbReference>
<keyword evidence="7" id="KW-0067">ATP-binding</keyword>
<dbReference type="OrthoDB" id="1936100at2759"/>
<comment type="catalytic activity">
    <reaction evidence="8">
        <text>L-glutamate + NH4(+) + ATP = L-glutamine + ADP + phosphate + H(+)</text>
        <dbReference type="Rhea" id="RHEA:16169"/>
        <dbReference type="ChEBI" id="CHEBI:15378"/>
        <dbReference type="ChEBI" id="CHEBI:28938"/>
        <dbReference type="ChEBI" id="CHEBI:29985"/>
        <dbReference type="ChEBI" id="CHEBI:30616"/>
        <dbReference type="ChEBI" id="CHEBI:43474"/>
        <dbReference type="ChEBI" id="CHEBI:58359"/>
        <dbReference type="ChEBI" id="CHEBI:456216"/>
        <dbReference type="EC" id="6.3.1.2"/>
    </reaction>
</comment>
<evidence type="ECO:0000256" key="2">
    <source>
        <dbReference type="ARBA" id="ARBA00009897"/>
    </source>
</evidence>
<dbReference type="GO" id="GO:0006542">
    <property type="term" value="P:glutamine biosynthetic process"/>
    <property type="evidence" value="ECO:0007669"/>
    <property type="project" value="InterPro"/>
</dbReference>
<dbReference type="AlphaFoldDB" id="A0A078AE06"/>
<keyword evidence="5" id="KW-0436">Ligase</keyword>
<dbReference type="EC" id="6.3.1.2" evidence="3"/>
<keyword evidence="4" id="KW-0963">Cytoplasm</keyword>
<feature type="domain" description="GS catalytic" evidence="12">
    <location>
        <begin position="117"/>
        <end position="385"/>
    </location>
</feature>
<dbReference type="GO" id="GO:0005524">
    <property type="term" value="F:ATP binding"/>
    <property type="evidence" value="ECO:0007669"/>
    <property type="project" value="UniProtKB-KW"/>
</dbReference>
<gene>
    <name evidence="13" type="primary">Contig13292.g14183</name>
    <name evidence="13" type="ORF">STYLEM_9433</name>
</gene>
<evidence type="ECO:0000256" key="10">
    <source>
        <dbReference type="RuleBase" id="RU000384"/>
    </source>
</evidence>
<evidence type="ECO:0000256" key="4">
    <source>
        <dbReference type="ARBA" id="ARBA00022490"/>
    </source>
</evidence>
<dbReference type="Proteomes" id="UP000039865">
    <property type="component" value="Unassembled WGS sequence"/>
</dbReference>
<dbReference type="FunFam" id="3.30.590.10:FF:000011">
    <property type="entry name" value="Glutamine synthetase"/>
    <property type="match status" value="1"/>
</dbReference>
<dbReference type="PROSITE" id="PS51987">
    <property type="entry name" value="GS_CATALYTIC"/>
    <property type="match status" value="1"/>
</dbReference>
<proteinExistence type="inferred from homology"/>
<dbReference type="InterPro" id="IPR008147">
    <property type="entry name" value="Gln_synt_N"/>
</dbReference>
<dbReference type="PANTHER" id="PTHR20852:SF57">
    <property type="entry name" value="GLUTAMINE SYNTHETASE 2 CYTOPLASMIC"/>
    <property type="match status" value="1"/>
</dbReference>
<comment type="similarity">
    <text evidence="2 9 10">Belongs to the glutamine synthetase family.</text>
</comment>
<evidence type="ECO:0000256" key="5">
    <source>
        <dbReference type="ARBA" id="ARBA00022598"/>
    </source>
</evidence>
<evidence type="ECO:0000256" key="7">
    <source>
        <dbReference type="ARBA" id="ARBA00022840"/>
    </source>
</evidence>
<dbReference type="Pfam" id="PF00120">
    <property type="entry name" value="Gln-synt_C"/>
    <property type="match status" value="1"/>
</dbReference>
<dbReference type="PROSITE" id="PS00180">
    <property type="entry name" value="GLNA_1"/>
    <property type="match status" value="1"/>
</dbReference>
<reference evidence="13 14" key="1">
    <citation type="submission" date="2014-06" db="EMBL/GenBank/DDBJ databases">
        <authorList>
            <person name="Swart Estienne"/>
        </authorList>
    </citation>
    <scope>NUCLEOTIDE SEQUENCE [LARGE SCALE GENOMIC DNA]</scope>
    <source>
        <strain evidence="13 14">130c</strain>
    </source>
</reference>
<dbReference type="PANTHER" id="PTHR20852">
    <property type="entry name" value="GLUTAMINE SYNTHETASE"/>
    <property type="match status" value="1"/>
</dbReference>
<dbReference type="GO" id="GO:0004356">
    <property type="term" value="F:glutamine synthetase activity"/>
    <property type="evidence" value="ECO:0007669"/>
    <property type="project" value="UniProtKB-EC"/>
</dbReference>